<feature type="signal peptide" evidence="1">
    <location>
        <begin position="1"/>
        <end position="24"/>
    </location>
</feature>
<accession>A0A9Q1L475</accession>
<dbReference type="EMBL" id="JAJAGQ010000023">
    <property type="protein sequence ID" value="KAJ8528035.1"/>
    <property type="molecule type" value="Genomic_DNA"/>
</dbReference>
<evidence type="ECO:0000313" key="3">
    <source>
        <dbReference type="Proteomes" id="UP001152561"/>
    </source>
</evidence>
<keyword evidence="3" id="KW-1185">Reference proteome</keyword>
<dbReference type="Proteomes" id="UP001152561">
    <property type="component" value="Unassembled WGS sequence"/>
</dbReference>
<keyword evidence="1" id="KW-0732">Signal</keyword>
<feature type="chain" id="PRO_5040306265" evidence="1">
    <location>
        <begin position="25"/>
        <end position="150"/>
    </location>
</feature>
<reference evidence="3" key="1">
    <citation type="journal article" date="2023" name="Proc. Natl. Acad. Sci. U.S.A.">
        <title>Genomic and structural basis for evolution of tropane alkaloid biosynthesis.</title>
        <authorList>
            <person name="Wanga Y.-J."/>
            <person name="Taina T."/>
            <person name="Yua J.-Y."/>
            <person name="Lia J."/>
            <person name="Xua B."/>
            <person name="Chenc J."/>
            <person name="D'Auriad J.C."/>
            <person name="Huanga J.-P."/>
            <person name="Huanga S.-X."/>
        </authorList>
    </citation>
    <scope>NUCLEOTIDE SEQUENCE [LARGE SCALE GENOMIC DNA]</scope>
    <source>
        <strain evidence="3">cv. KIB-2019</strain>
    </source>
</reference>
<dbReference type="AlphaFoldDB" id="A0A9Q1L475"/>
<proteinExistence type="predicted"/>
<evidence type="ECO:0000256" key="1">
    <source>
        <dbReference type="SAM" id="SignalP"/>
    </source>
</evidence>
<comment type="caution">
    <text evidence="2">The sequence shown here is derived from an EMBL/GenBank/DDBJ whole genome shotgun (WGS) entry which is preliminary data.</text>
</comment>
<name>A0A9Q1L475_9SOLA</name>
<protein>
    <submittedName>
        <fullName evidence="2">Uncharacterized protein</fullName>
    </submittedName>
</protein>
<evidence type="ECO:0000313" key="2">
    <source>
        <dbReference type="EMBL" id="KAJ8528035.1"/>
    </source>
</evidence>
<dbReference type="PROSITE" id="PS51257">
    <property type="entry name" value="PROKAR_LIPOPROTEIN"/>
    <property type="match status" value="1"/>
</dbReference>
<organism evidence="2 3">
    <name type="scientific">Anisodus acutangulus</name>
    <dbReference type="NCBI Taxonomy" id="402998"/>
    <lineage>
        <taxon>Eukaryota</taxon>
        <taxon>Viridiplantae</taxon>
        <taxon>Streptophyta</taxon>
        <taxon>Embryophyta</taxon>
        <taxon>Tracheophyta</taxon>
        <taxon>Spermatophyta</taxon>
        <taxon>Magnoliopsida</taxon>
        <taxon>eudicotyledons</taxon>
        <taxon>Gunneridae</taxon>
        <taxon>Pentapetalae</taxon>
        <taxon>asterids</taxon>
        <taxon>lamiids</taxon>
        <taxon>Solanales</taxon>
        <taxon>Solanaceae</taxon>
        <taxon>Solanoideae</taxon>
        <taxon>Hyoscyameae</taxon>
        <taxon>Anisodus</taxon>
    </lineage>
</organism>
<sequence length="150" mass="16622">MRKARTLFLFVIYLSGAFILLCACDKEEQQDNNYGYKRGGRFARRGRGGNQARVVQTTDRFGALRQEGEAVVKIGEVTTTKSPTAYGVVAGPSIPRDGLSDTQGLVQTDPERVAKAFVEFYINLLGRSTDDREKMCVELAQQGPVILEEQ</sequence>
<gene>
    <name evidence="2" type="ORF">K7X08_015486</name>
</gene>